<dbReference type="Pfam" id="PF00665">
    <property type="entry name" value="rve"/>
    <property type="match status" value="1"/>
</dbReference>
<dbReference type="EMBL" id="OIVN01001094">
    <property type="protein sequence ID" value="SPC89764.1"/>
    <property type="molecule type" value="Genomic_DNA"/>
</dbReference>
<dbReference type="InterPro" id="IPR036875">
    <property type="entry name" value="Znf_CCHC_sf"/>
</dbReference>
<evidence type="ECO:0008006" key="8">
    <source>
        <dbReference type="Google" id="ProtNLM"/>
    </source>
</evidence>
<dbReference type="InterPro" id="IPR039537">
    <property type="entry name" value="Retrotran_Ty1/copia-like"/>
</dbReference>
<dbReference type="Pfam" id="PF13976">
    <property type="entry name" value="gag_pre-integrs"/>
    <property type="match status" value="1"/>
</dbReference>
<dbReference type="SUPFAM" id="SSF56672">
    <property type="entry name" value="DNA/RNA polymerases"/>
    <property type="match status" value="1"/>
</dbReference>
<dbReference type="InterPro" id="IPR025724">
    <property type="entry name" value="GAG-pre-integrase_dom"/>
</dbReference>
<dbReference type="AlphaFoldDB" id="A0A2N9FSP2"/>
<organism evidence="7">
    <name type="scientific">Fagus sylvatica</name>
    <name type="common">Beechnut</name>
    <dbReference type="NCBI Taxonomy" id="28930"/>
    <lineage>
        <taxon>Eukaryota</taxon>
        <taxon>Viridiplantae</taxon>
        <taxon>Streptophyta</taxon>
        <taxon>Embryophyta</taxon>
        <taxon>Tracheophyta</taxon>
        <taxon>Spermatophyta</taxon>
        <taxon>Magnoliopsida</taxon>
        <taxon>eudicotyledons</taxon>
        <taxon>Gunneridae</taxon>
        <taxon>Pentapetalae</taxon>
        <taxon>rosids</taxon>
        <taxon>fabids</taxon>
        <taxon>Fagales</taxon>
        <taxon>Fagaceae</taxon>
        <taxon>Fagus</taxon>
    </lineage>
</organism>
<accession>A0A2N9FSP2</accession>
<evidence type="ECO:0000259" key="6">
    <source>
        <dbReference type="PROSITE" id="PS50994"/>
    </source>
</evidence>
<dbReference type="SUPFAM" id="SSF57756">
    <property type="entry name" value="Retrovirus zinc finger-like domains"/>
    <property type="match status" value="1"/>
</dbReference>
<evidence type="ECO:0000256" key="1">
    <source>
        <dbReference type="ARBA" id="ARBA00022723"/>
    </source>
</evidence>
<dbReference type="Gene3D" id="3.30.420.10">
    <property type="entry name" value="Ribonuclease H-like superfamily/Ribonuclease H"/>
    <property type="match status" value="1"/>
</dbReference>
<dbReference type="InterPro" id="IPR043502">
    <property type="entry name" value="DNA/RNA_pol_sf"/>
</dbReference>
<dbReference type="PANTHER" id="PTHR42648">
    <property type="entry name" value="TRANSPOSASE, PUTATIVE-RELATED"/>
    <property type="match status" value="1"/>
</dbReference>
<name>A0A2N9FSP2_FAGSY</name>
<keyword evidence="3" id="KW-0862">Zinc</keyword>
<dbReference type="InterPro" id="IPR036397">
    <property type="entry name" value="RNaseH_sf"/>
</dbReference>
<feature type="domain" description="Integrase catalytic" evidence="6">
    <location>
        <begin position="278"/>
        <end position="450"/>
    </location>
</feature>
<dbReference type="GO" id="GO:0003676">
    <property type="term" value="F:nucleic acid binding"/>
    <property type="evidence" value="ECO:0007669"/>
    <property type="project" value="InterPro"/>
</dbReference>
<dbReference type="GO" id="GO:0015074">
    <property type="term" value="P:DNA integration"/>
    <property type="evidence" value="ECO:0007669"/>
    <property type="project" value="InterPro"/>
</dbReference>
<dbReference type="GO" id="GO:0008270">
    <property type="term" value="F:zinc ion binding"/>
    <property type="evidence" value="ECO:0007669"/>
    <property type="project" value="UniProtKB-KW"/>
</dbReference>
<dbReference type="PANTHER" id="PTHR42648:SF28">
    <property type="entry name" value="TRANSPOSON-ENCODED PROTEIN WITH RIBONUCLEASE H-LIKE AND RETROVIRUS ZINC FINGER-LIKE DOMAINS"/>
    <property type="match status" value="1"/>
</dbReference>
<dbReference type="SMART" id="SM00343">
    <property type="entry name" value="ZnF_C2HC"/>
    <property type="match status" value="1"/>
</dbReference>
<sequence length="926" mass="106031">MESHGSNNQSDKKQWRAEEAIAGNAEALQALRDLITFPLYYSTQAHILGLKVFVVLSNQHEKVRDLLKAIDEQFVTSDKALASTLIMKFSSLRLTSVRSVREHIMQIRDIVAQLKKLEGESAMLATHGKGKSQANQKGKVKMPPQTDIKKDSKCFFCKKKGHMKKECTKFQKWLVGQSLFYKSDCVGNGTLSDGLYCINLQNNATYDSMHVHTGTKRCVINEDSSKLWHRRLGHISIERIKRLVNEGKLNTLDFTDFETCVDCIKGKHTNKSKKGANRSSDILEIIHTDICSPDMDSHCQKYFISFIDDYSRYMYLYMLYNKNEAIDAFKIFKAEVEKQCGKQIKIVRSDKGGEYYGRYTEDGQAPGPFAKFLQEHGIVAQYTMPGSPDQNGVVERRNRTLLDMVRSMLSSSNLSKSLWAEALKTAMYILNRVPTKAVPKTPFELWKGWKLSLRHMRVWGCPSEVRIYNPQEKKLDPRTIMGADQTRNIVSKKDHSESQPSTSSDRLVIVYSTPQVQTGVEQPIIEVPQAADDVLVDQVVQELPRTFEQRVEPHTSQEYDGTTLRRSIRPKRSTIPDDYVVYLQESDYNIGAENDPEFFSQAMSCKESELWYNAMKEEMNSMKSNGVWDLVELPNGVKPLDKEGIDYTETFSPVSKKDSLRVILALVAHFDLELQQMDVKTAFLNGDLEEEVYMKQPEGFPSSDGEHLVCKLKKSIYGLKQASRQWYLKFHNVISSFGFVENIMDQCIYQKVSGSKICFLVLYVDDILLATNDKGLLHEVKQFLSKNFDMKDMGEASYVTGIKIHRDRFQGILGMSQETYINKVLKRFRMNDCSPSVAPIVKGDRFNLNQCPKNDLEREQMKNIPYASAVGSLMYAQVYTRPDIAFAMGMLGRYQSDPGLDHWRAAKKVMRYLQGTKDYMLMYRRT</sequence>
<dbReference type="PROSITE" id="PS50994">
    <property type="entry name" value="INTEGRASE"/>
    <property type="match status" value="1"/>
</dbReference>
<dbReference type="SUPFAM" id="SSF53098">
    <property type="entry name" value="Ribonuclease H-like"/>
    <property type="match status" value="1"/>
</dbReference>
<reference evidence="7" key="1">
    <citation type="submission" date="2018-02" db="EMBL/GenBank/DDBJ databases">
        <authorList>
            <person name="Cohen D.B."/>
            <person name="Kent A.D."/>
        </authorList>
    </citation>
    <scope>NUCLEOTIDE SEQUENCE</scope>
</reference>
<dbReference type="Gene3D" id="4.10.60.10">
    <property type="entry name" value="Zinc finger, CCHC-type"/>
    <property type="match status" value="1"/>
</dbReference>
<feature type="region of interest" description="Disordered" evidence="4">
    <location>
        <begin position="126"/>
        <end position="146"/>
    </location>
</feature>
<proteinExistence type="predicted"/>
<dbReference type="InterPro" id="IPR012337">
    <property type="entry name" value="RNaseH-like_sf"/>
</dbReference>
<evidence type="ECO:0000256" key="3">
    <source>
        <dbReference type="PROSITE-ProRule" id="PRU00047"/>
    </source>
</evidence>
<dbReference type="InterPro" id="IPR001878">
    <property type="entry name" value="Znf_CCHC"/>
</dbReference>
<dbReference type="Pfam" id="PF07727">
    <property type="entry name" value="RVT_2"/>
    <property type="match status" value="1"/>
</dbReference>
<keyword evidence="3" id="KW-0863">Zinc-finger</keyword>
<evidence type="ECO:0000256" key="4">
    <source>
        <dbReference type="SAM" id="MobiDB-lite"/>
    </source>
</evidence>
<dbReference type="Pfam" id="PF00098">
    <property type="entry name" value="zf-CCHC"/>
    <property type="match status" value="1"/>
</dbReference>
<protein>
    <recommendedName>
        <fullName evidence="8">Retrovirus-related Pol polyprotein from transposon TNT 1-94</fullName>
    </recommendedName>
</protein>
<keyword evidence="2" id="KW-0378">Hydrolase</keyword>
<dbReference type="InterPro" id="IPR013103">
    <property type="entry name" value="RVT_2"/>
</dbReference>
<gene>
    <name evidence="7" type="ORF">FSB_LOCUS17646</name>
</gene>
<evidence type="ECO:0000313" key="7">
    <source>
        <dbReference type="EMBL" id="SPC89764.1"/>
    </source>
</evidence>
<feature type="domain" description="CCHC-type" evidence="5">
    <location>
        <begin position="153"/>
        <end position="169"/>
    </location>
</feature>
<dbReference type="InterPro" id="IPR001584">
    <property type="entry name" value="Integrase_cat-core"/>
</dbReference>
<dbReference type="PROSITE" id="PS50158">
    <property type="entry name" value="ZF_CCHC"/>
    <property type="match status" value="1"/>
</dbReference>
<evidence type="ECO:0000256" key="2">
    <source>
        <dbReference type="ARBA" id="ARBA00022801"/>
    </source>
</evidence>
<dbReference type="GO" id="GO:0016787">
    <property type="term" value="F:hydrolase activity"/>
    <property type="evidence" value="ECO:0007669"/>
    <property type="project" value="UniProtKB-KW"/>
</dbReference>
<evidence type="ECO:0000259" key="5">
    <source>
        <dbReference type="PROSITE" id="PS50158"/>
    </source>
</evidence>
<keyword evidence="1" id="KW-0479">Metal-binding</keyword>